<sequence>MISKTMRSSMIQKLLDKDFFVSSEQNITLEPRAPQPVYPEHTHNFNEIVIVTKGSGKHILNGQLFDLYPGMMFYIHASDCHLYENVNNLHLTNILYKQPDKFNFINGIGELIPTQNSSQSHYFVDKKCNQHVQTILNQLNQVNEQSNPIQESLFLQLLLLFKQNQYVNHGSGSTDTRVKQLLHWLQIHFKETIDWDKITQQFSLSLRSFHRHMKNQLGITPQKYLIKLRLAEAYNQLIYTSKSITEIAQECGFNDSAYFSTCFKQEFKVGPQILRNDPEKRYH</sequence>
<dbReference type="PANTHER" id="PTHR43280">
    <property type="entry name" value="ARAC-FAMILY TRANSCRIPTIONAL REGULATOR"/>
    <property type="match status" value="1"/>
</dbReference>
<dbReference type="SMART" id="SM00342">
    <property type="entry name" value="HTH_ARAC"/>
    <property type="match status" value="1"/>
</dbReference>
<evidence type="ECO:0000313" key="6">
    <source>
        <dbReference type="Proteomes" id="UP000319483"/>
    </source>
</evidence>
<gene>
    <name evidence="5" type="ORF">FPQ15_05030</name>
</gene>
<dbReference type="InterPro" id="IPR014710">
    <property type="entry name" value="RmlC-like_jellyroll"/>
</dbReference>
<keyword evidence="3" id="KW-0804">Transcription</keyword>
<evidence type="ECO:0000259" key="4">
    <source>
        <dbReference type="PROSITE" id="PS01124"/>
    </source>
</evidence>
<dbReference type="InterPro" id="IPR037923">
    <property type="entry name" value="HTH-like"/>
</dbReference>
<dbReference type="InterPro" id="IPR018060">
    <property type="entry name" value="HTH_AraC"/>
</dbReference>
<feature type="domain" description="HTH araC/xylS-type" evidence="4">
    <location>
        <begin position="179"/>
        <end position="277"/>
    </location>
</feature>
<keyword evidence="1" id="KW-0805">Transcription regulation</keyword>
<dbReference type="Gene3D" id="2.60.120.10">
    <property type="entry name" value="Jelly Rolls"/>
    <property type="match status" value="1"/>
</dbReference>
<dbReference type="Pfam" id="PF02311">
    <property type="entry name" value="AraC_binding"/>
    <property type="match status" value="1"/>
</dbReference>
<dbReference type="Pfam" id="PF12833">
    <property type="entry name" value="HTH_18"/>
    <property type="match status" value="1"/>
</dbReference>
<evidence type="ECO:0000313" key="5">
    <source>
        <dbReference type="EMBL" id="TSK03747.1"/>
    </source>
</evidence>
<dbReference type="NCBIfam" id="NF010028">
    <property type="entry name" value="PRK13503.1"/>
    <property type="match status" value="1"/>
</dbReference>
<dbReference type="Proteomes" id="UP000319483">
    <property type="component" value="Unassembled WGS sequence"/>
</dbReference>
<keyword evidence="2" id="KW-0238">DNA-binding</keyword>
<proteinExistence type="predicted"/>
<dbReference type="Gene3D" id="1.10.10.60">
    <property type="entry name" value="Homeodomain-like"/>
    <property type="match status" value="1"/>
</dbReference>
<reference evidence="5 6" key="1">
    <citation type="submission" date="2019-07" db="EMBL/GenBank/DDBJ databases">
        <title>Gilliamella genomes.</title>
        <authorList>
            <person name="Zheng H."/>
        </authorList>
    </citation>
    <scope>NUCLEOTIDE SEQUENCE [LARGE SCALE GENOMIC DNA]</scope>
    <source>
        <strain evidence="5 6">W8127</strain>
    </source>
</reference>
<dbReference type="EMBL" id="VMHM01000005">
    <property type="protein sequence ID" value="TSK03747.1"/>
    <property type="molecule type" value="Genomic_DNA"/>
</dbReference>
<dbReference type="InterPro" id="IPR009057">
    <property type="entry name" value="Homeodomain-like_sf"/>
</dbReference>
<comment type="caution">
    <text evidence="5">The sequence shown here is derived from an EMBL/GenBank/DDBJ whole genome shotgun (WGS) entry which is preliminary data.</text>
</comment>
<evidence type="ECO:0000256" key="1">
    <source>
        <dbReference type="ARBA" id="ARBA00023015"/>
    </source>
</evidence>
<name>A0A556SRH7_9GAMM</name>
<dbReference type="GO" id="GO:0043565">
    <property type="term" value="F:sequence-specific DNA binding"/>
    <property type="evidence" value="ECO:0007669"/>
    <property type="project" value="InterPro"/>
</dbReference>
<dbReference type="PANTHER" id="PTHR43280:SF28">
    <property type="entry name" value="HTH-TYPE TRANSCRIPTIONAL ACTIVATOR RHAS"/>
    <property type="match status" value="1"/>
</dbReference>
<evidence type="ECO:0000256" key="3">
    <source>
        <dbReference type="ARBA" id="ARBA00023163"/>
    </source>
</evidence>
<dbReference type="PROSITE" id="PS01124">
    <property type="entry name" value="HTH_ARAC_FAMILY_2"/>
    <property type="match status" value="1"/>
</dbReference>
<dbReference type="SUPFAM" id="SSF51215">
    <property type="entry name" value="Regulatory protein AraC"/>
    <property type="match status" value="1"/>
</dbReference>
<evidence type="ECO:0000256" key="2">
    <source>
        <dbReference type="ARBA" id="ARBA00023125"/>
    </source>
</evidence>
<protein>
    <submittedName>
        <fullName evidence="5">HTH-type transcriptional activator RhaS</fullName>
    </submittedName>
</protein>
<organism evidence="5 6">
    <name type="scientific">Gilliamella apicola</name>
    <dbReference type="NCBI Taxonomy" id="1196095"/>
    <lineage>
        <taxon>Bacteria</taxon>
        <taxon>Pseudomonadati</taxon>
        <taxon>Pseudomonadota</taxon>
        <taxon>Gammaproteobacteria</taxon>
        <taxon>Orbales</taxon>
        <taxon>Orbaceae</taxon>
        <taxon>Gilliamella</taxon>
    </lineage>
</organism>
<dbReference type="AlphaFoldDB" id="A0A556SRH7"/>
<dbReference type="SUPFAM" id="SSF46689">
    <property type="entry name" value="Homeodomain-like"/>
    <property type="match status" value="2"/>
</dbReference>
<dbReference type="InterPro" id="IPR003313">
    <property type="entry name" value="AraC-bd"/>
</dbReference>
<accession>A0A556SRH7</accession>
<dbReference type="GO" id="GO:0003700">
    <property type="term" value="F:DNA-binding transcription factor activity"/>
    <property type="evidence" value="ECO:0007669"/>
    <property type="project" value="InterPro"/>
</dbReference>